<dbReference type="Proteomes" id="UP000466848">
    <property type="component" value="Chromosome"/>
</dbReference>
<evidence type="ECO:0000256" key="1">
    <source>
        <dbReference type="ARBA" id="ARBA00023125"/>
    </source>
</evidence>
<name>A0A858C1R0_9FIRM</name>
<dbReference type="Pfam" id="PF13411">
    <property type="entry name" value="MerR_1"/>
    <property type="match status" value="1"/>
</dbReference>
<dbReference type="InterPro" id="IPR029442">
    <property type="entry name" value="GyrI-like"/>
</dbReference>
<dbReference type="GO" id="GO:0003677">
    <property type="term" value="F:DNA binding"/>
    <property type="evidence" value="ECO:0007669"/>
    <property type="project" value="UniProtKB-KW"/>
</dbReference>
<protein>
    <submittedName>
        <fullName evidence="3">MerR family transcriptional regulator</fullName>
    </submittedName>
</protein>
<keyword evidence="1" id="KW-0238">DNA-binding</keyword>
<evidence type="ECO:0000313" key="3">
    <source>
        <dbReference type="EMBL" id="QIB70546.1"/>
    </source>
</evidence>
<dbReference type="InterPro" id="IPR000551">
    <property type="entry name" value="MerR-type_HTH_dom"/>
</dbReference>
<evidence type="ECO:0000259" key="2">
    <source>
        <dbReference type="PROSITE" id="PS50937"/>
    </source>
</evidence>
<dbReference type="EMBL" id="CP048649">
    <property type="protein sequence ID" value="QIB70546.1"/>
    <property type="molecule type" value="Genomic_DNA"/>
</dbReference>
<dbReference type="GO" id="GO:0003700">
    <property type="term" value="F:DNA-binding transcription factor activity"/>
    <property type="evidence" value="ECO:0007669"/>
    <property type="project" value="InterPro"/>
</dbReference>
<dbReference type="InterPro" id="IPR011256">
    <property type="entry name" value="Reg_factor_effector_dom_sf"/>
</dbReference>
<feature type="domain" description="HTH merR-type" evidence="2">
    <location>
        <begin position="7"/>
        <end position="76"/>
    </location>
</feature>
<accession>A0A858C1R0</accession>
<dbReference type="RefSeq" id="WP_163067783.1">
    <property type="nucleotide sequence ID" value="NZ_CP048649.1"/>
</dbReference>
<dbReference type="InterPro" id="IPR009061">
    <property type="entry name" value="DNA-bd_dom_put_sf"/>
</dbReference>
<evidence type="ECO:0000313" key="4">
    <source>
        <dbReference type="Proteomes" id="UP000466848"/>
    </source>
</evidence>
<dbReference type="Gene3D" id="3.20.80.10">
    <property type="entry name" value="Regulatory factor, effector binding domain"/>
    <property type="match status" value="1"/>
</dbReference>
<dbReference type="Pfam" id="PF06445">
    <property type="entry name" value="GyrI-like"/>
    <property type="match status" value="1"/>
</dbReference>
<dbReference type="AlphaFoldDB" id="A0A858C1R0"/>
<organism evidence="3 4">
    <name type="scientific">Aminipila butyrica</name>
    <dbReference type="NCBI Taxonomy" id="433296"/>
    <lineage>
        <taxon>Bacteria</taxon>
        <taxon>Bacillati</taxon>
        <taxon>Bacillota</taxon>
        <taxon>Clostridia</taxon>
        <taxon>Peptostreptococcales</taxon>
        <taxon>Anaerovoracaceae</taxon>
        <taxon>Aminipila</taxon>
    </lineage>
</organism>
<dbReference type="SMART" id="SM00422">
    <property type="entry name" value="HTH_MERR"/>
    <property type="match status" value="1"/>
</dbReference>
<dbReference type="PANTHER" id="PTHR30204:SF96">
    <property type="entry name" value="CHROMOSOME-ANCHORING PROTEIN RACA"/>
    <property type="match status" value="1"/>
</dbReference>
<keyword evidence="4" id="KW-1185">Reference proteome</keyword>
<proteinExistence type="predicted"/>
<dbReference type="PROSITE" id="PS00552">
    <property type="entry name" value="HTH_MERR_1"/>
    <property type="match status" value="1"/>
</dbReference>
<dbReference type="SUPFAM" id="SSF55136">
    <property type="entry name" value="Probable bacterial effector-binding domain"/>
    <property type="match status" value="1"/>
</dbReference>
<dbReference type="InterPro" id="IPR047057">
    <property type="entry name" value="MerR_fam"/>
</dbReference>
<dbReference type="Gene3D" id="1.10.1660.10">
    <property type="match status" value="1"/>
</dbReference>
<dbReference type="KEGG" id="abut:Ami103574_15140"/>
<reference evidence="3 4" key="1">
    <citation type="submission" date="2020-02" db="EMBL/GenBank/DDBJ databases">
        <authorList>
            <person name="Kim Y.B."/>
            <person name="Roh S.W."/>
        </authorList>
    </citation>
    <scope>NUCLEOTIDE SEQUENCE [LARGE SCALE GENOMIC DNA]</scope>
    <source>
        <strain evidence="3 4">DSM 103574</strain>
    </source>
</reference>
<sequence length="278" mass="32514">MKKERDYYSVGQASKLCNISTDTLRFYDKIGLIRPDKLGENNYRFYSKEALAYVPVIKYYKQMGFSLEEIKDLIDENSFVKHEKFFKEKTEKLKGRRKEIYMKYASIEGWLRLIIEADLIRKNDVRQVSLKYLERGCYSYLETPFADYQEAIVNIDYSNYIEETGEPVGGALLLHFPSIEKKLLGEKTPVVIMQQTLLKTSNPASVWTFGGQIYASCYHLGPFEDIDKTYKKIFQWTQSNGYTCDKGSYERSLIDYWTTQNTSLFVVEVLVPVEKIFS</sequence>
<dbReference type="PRINTS" id="PR00040">
    <property type="entry name" value="HTHMERR"/>
</dbReference>
<dbReference type="PROSITE" id="PS50937">
    <property type="entry name" value="HTH_MERR_2"/>
    <property type="match status" value="1"/>
</dbReference>
<dbReference type="SUPFAM" id="SSF46955">
    <property type="entry name" value="Putative DNA-binding domain"/>
    <property type="match status" value="1"/>
</dbReference>
<dbReference type="PANTHER" id="PTHR30204">
    <property type="entry name" value="REDOX-CYCLING DRUG-SENSING TRANSCRIPTIONAL ACTIVATOR SOXR"/>
    <property type="match status" value="1"/>
</dbReference>
<gene>
    <name evidence="3" type="ORF">Ami103574_15140</name>
</gene>